<feature type="chain" id="PRO_5047023066" evidence="16">
    <location>
        <begin position="23"/>
        <end position="709"/>
    </location>
</feature>
<keyword evidence="9" id="KW-0406">Ion transport</keyword>
<reference evidence="19 20" key="1">
    <citation type="submission" date="2023-11" db="EMBL/GenBank/DDBJ databases">
        <title>MicrobeMod: A computational toolkit for identifying prokaryotic methylation and restriction-modification with nanopore sequencing.</title>
        <authorList>
            <person name="Crits-Christoph A."/>
            <person name="Kang S.C."/>
            <person name="Lee H."/>
            <person name="Ostrov N."/>
        </authorList>
    </citation>
    <scope>NUCLEOTIDE SEQUENCE [LARGE SCALE GENOMIC DNA]</scope>
    <source>
        <strain evidence="19 20">ATCC 14820</strain>
    </source>
</reference>
<dbReference type="InterPro" id="IPR010105">
    <property type="entry name" value="TonB_sidphr_rcpt"/>
</dbReference>
<dbReference type="SUPFAM" id="SSF56935">
    <property type="entry name" value="Porins"/>
    <property type="match status" value="1"/>
</dbReference>
<dbReference type="Gene3D" id="2.40.170.20">
    <property type="entry name" value="TonB-dependent receptor, beta-barrel domain"/>
    <property type="match status" value="1"/>
</dbReference>
<keyword evidence="8" id="KW-0408">Iron</keyword>
<evidence type="ECO:0000256" key="5">
    <source>
        <dbReference type="ARBA" id="ARBA00022496"/>
    </source>
</evidence>
<feature type="signal peptide" evidence="16">
    <location>
        <begin position="1"/>
        <end position="22"/>
    </location>
</feature>
<dbReference type="CDD" id="cd01347">
    <property type="entry name" value="ligand_gated_channel"/>
    <property type="match status" value="1"/>
</dbReference>
<evidence type="ECO:0000259" key="18">
    <source>
        <dbReference type="Pfam" id="PF07715"/>
    </source>
</evidence>
<dbReference type="NCBIfam" id="TIGR01783">
    <property type="entry name" value="TonB-siderophor"/>
    <property type="match status" value="1"/>
</dbReference>
<keyword evidence="7 16" id="KW-0732">Signal</keyword>
<feature type="domain" description="TonB-dependent receptor plug" evidence="18">
    <location>
        <begin position="54"/>
        <end position="155"/>
    </location>
</feature>
<dbReference type="InterPro" id="IPR000531">
    <property type="entry name" value="Beta-barrel_TonB"/>
</dbReference>
<evidence type="ECO:0000256" key="10">
    <source>
        <dbReference type="ARBA" id="ARBA00023077"/>
    </source>
</evidence>
<name>A0ABU4PSL5_9SPHN</name>
<dbReference type="Gene3D" id="2.170.130.10">
    <property type="entry name" value="TonB-dependent receptor, plug domain"/>
    <property type="match status" value="1"/>
</dbReference>
<dbReference type="EMBL" id="JAWXXV010000001">
    <property type="protein sequence ID" value="MDX5986197.1"/>
    <property type="molecule type" value="Genomic_DNA"/>
</dbReference>
<evidence type="ECO:0000256" key="2">
    <source>
        <dbReference type="ARBA" id="ARBA00009810"/>
    </source>
</evidence>
<comment type="caution">
    <text evidence="19">The sequence shown here is derived from an EMBL/GenBank/DDBJ whole genome shotgun (WGS) entry which is preliminary data.</text>
</comment>
<dbReference type="InterPro" id="IPR037066">
    <property type="entry name" value="Plug_dom_sf"/>
</dbReference>
<accession>A0ABU4PSL5</accession>
<keyword evidence="11 14" id="KW-0472">Membrane</keyword>
<dbReference type="InterPro" id="IPR036942">
    <property type="entry name" value="Beta-barrel_TonB_sf"/>
</dbReference>
<evidence type="ECO:0000256" key="9">
    <source>
        <dbReference type="ARBA" id="ARBA00023065"/>
    </source>
</evidence>
<dbReference type="Pfam" id="PF00593">
    <property type="entry name" value="TonB_dep_Rec_b-barrel"/>
    <property type="match status" value="1"/>
</dbReference>
<dbReference type="InterPro" id="IPR012910">
    <property type="entry name" value="Plug_dom"/>
</dbReference>
<feature type="domain" description="TonB-dependent receptor-like beta-barrel" evidence="17">
    <location>
        <begin position="231"/>
        <end position="677"/>
    </location>
</feature>
<dbReference type="PANTHER" id="PTHR32552">
    <property type="entry name" value="FERRICHROME IRON RECEPTOR-RELATED"/>
    <property type="match status" value="1"/>
</dbReference>
<keyword evidence="12 19" id="KW-0675">Receptor</keyword>
<keyword evidence="13 14" id="KW-0998">Cell outer membrane</keyword>
<evidence type="ECO:0000256" key="8">
    <source>
        <dbReference type="ARBA" id="ARBA00023004"/>
    </source>
</evidence>
<evidence type="ECO:0000256" key="11">
    <source>
        <dbReference type="ARBA" id="ARBA00023136"/>
    </source>
</evidence>
<gene>
    <name evidence="19" type="ORF">SIL82_18210</name>
</gene>
<protein>
    <submittedName>
        <fullName evidence="19">TonB-dependent siderophore receptor</fullName>
    </submittedName>
</protein>
<proteinExistence type="inferred from homology"/>
<dbReference type="PROSITE" id="PS52016">
    <property type="entry name" value="TONB_DEPENDENT_REC_3"/>
    <property type="match status" value="1"/>
</dbReference>
<evidence type="ECO:0000256" key="1">
    <source>
        <dbReference type="ARBA" id="ARBA00004571"/>
    </source>
</evidence>
<evidence type="ECO:0000256" key="4">
    <source>
        <dbReference type="ARBA" id="ARBA00022452"/>
    </source>
</evidence>
<keyword evidence="20" id="KW-1185">Reference proteome</keyword>
<evidence type="ECO:0000256" key="15">
    <source>
        <dbReference type="RuleBase" id="RU003357"/>
    </source>
</evidence>
<evidence type="ECO:0000313" key="20">
    <source>
        <dbReference type="Proteomes" id="UP001279660"/>
    </source>
</evidence>
<evidence type="ECO:0000256" key="6">
    <source>
        <dbReference type="ARBA" id="ARBA00022692"/>
    </source>
</evidence>
<sequence>MKQHLVSALLLGTAVIGSPALAQNQADLEDGTIVVTGQRPRTEASAGTKSAAPIAETPQSISVISAADIADLGLQNLNQALRFVAGATTEQRGSSAEVYDQFKLRGFDAPQFLDGLKLIEGAGYLAPQIDVSRLDRIEVVKGPASVLYGQSGPGGLVAMSSKLPLDRDFYGAVSGSYGSYDQYRADADVGGRAGSSILWRVNGTVNGAHTQQDFGKREREAISGAVTSGAGHATSLTLLGAYSHDPYNGTYGVFPASGTFLANPNGQIPTTRDFGEPGNVFKREQVAGTYILNHDFGSGWSFRASGRYQHATSNLGIVYASGSLTNSATSTTLYDRASYATRERSDSWVFDHQVRGSFTTGPLTHAVLLGVDHQAGHAREVYAFGTATPLDGYRPVYGTMAVPLTPETVPGGTVGVLAPRKTQTGLYAQDEISTGGLRVVLSGRQDWARTTAGSAAPETSQKFTYRAGVLYTTGFGLAPYASYSTSFEPQSGTVQNADGTLRQAKPSLGKQIELGAKYTVPGTKILVTAAWFQIDQTNLLTAIPNSLFALQSGKVRSTGFEVEANAPLPYDFNGKLAYSRQKVRTIADADPANIGNGILGVGRGGVSANLEWAPRHGAWQGFAIGGAVRHVDSIYAGTSARVSTPGFTLFDGQVRYDLGRLAPRLEGLTLGVNAANIFDKKYVTTCYLDYAWCWYGNRRTVQGTIAYRW</sequence>
<evidence type="ECO:0000256" key="13">
    <source>
        <dbReference type="ARBA" id="ARBA00023237"/>
    </source>
</evidence>
<dbReference type="Pfam" id="PF07715">
    <property type="entry name" value="Plug"/>
    <property type="match status" value="1"/>
</dbReference>
<dbReference type="InterPro" id="IPR039426">
    <property type="entry name" value="TonB-dep_rcpt-like"/>
</dbReference>
<comment type="similarity">
    <text evidence="2 14 15">Belongs to the TonB-dependent receptor family.</text>
</comment>
<evidence type="ECO:0000313" key="19">
    <source>
        <dbReference type="EMBL" id="MDX5986197.1"/>
    </source>
</evidence>
<evidence type="ECO:0000256" key="16">
    <source>
        <dbReference type="SAM" id="SignalP"/>
    </source>
</evidence>
<keyword evidence="10 15" id="KW-0798">TonB box</keyword>
<organism evidence="19 20">
    <name type="scientific">Sphingomonas echinoides</name>
    <dbReference type="NCBI Taxonomy" id="59803"/>
    <lineage>
        <taxon>Bacteria</taxon>
        <taxon>Pseudomonadati</taxon>
        <taxon>Pseudomonadota</taxon>
        <taxon>Alphaproteobacteria</taxon>
        <taxon>Sphingomonadales</taxon>
        <taxon>Sphingomonadaceae</taxon>
        <taxon>Sphingomonas</taxon>
    </lineage>
</organism>
<evidence type="ECO:0000256" key="12">
    <source>
        <dbReference type="ARBA" id="ARBA00023170"/>
    </source>
</evidence>
<keyword evidence="4 14" id="KW-1134">Transmembrane beta strand</keyword>
<dbReference type="PANTHER" id="PTHR32552:SF68">
    <property type="entry name" value="FERRICHROME OUTER MEMBRANE TRANSPORTER_PHAGE RECEPTOR"/>
    <property type="match status" value="1"/>
</dbReference>
<comment type="subcellular location">
    <subcellularLocation>
        <location evidence="1 14">Cell outer membrane</location>
        <topology evidence="1 14">Multi-pass membrane protein</topology>
    </subcellularLocation>
</comment>
<keyword evidence="6 14" id="KW-0812">Transmembrane</keyword>
<evidence type="ECO:0000256" key="3">
    <source>
        <dbReference type="ARBA" id="ARBA00022448"/>
    </source>
</evidence>
<dbReference type="RefSeq" id="WP_029622884.1">
    <property type="nucleotide sequence ID" value="NZ_JAWXXV010000001.1"/>
</dbReference>
<dbReference type="Proteomes" id="UP001279660">
    <property type="component" value="Unassembled WGS sequence"/>
</dbReference>
<keyword evidence="3 14" id="KW-0813">Transport</keyword>
<evidence type="ECO:0000259" key="17">
    <source>
        <dbReference type="Pfam" id="PF00593"/>
    </source>
</evidence>
<evidence type="ECO:0000256" key="7">
    <source>
        <dbReference type="ARBA" id="ARBA00022729"/>
    </source>
</evidence>
<keyword evidence="5" id="KW-0410">Iron transport</keyword>
<evidence type="ECO:0000256" key="14">
    <source>
        <dbReference type="PROSITE-ProRule" id="PRU01360"/>
    </source>
</evidence>